<organism evidence="2 3">
    <name type="scientific">Alcanivorax profundi</name>
    <dbReference type="NCBI Taxonomy" id="2338368"/>
    <lineage>
        <taxon>Bacteria</taxon>
        <taxon>Pseudomonadati</taxon>
        <taxon>Pseudomonadota</taxon>
        <taxon>Gammaproteobacteria</taxon>
        <taxon>Oceanospirillales</taxon>
        <taxon>Alcanivoracaceae</taxon>
        <taxon>Alcanivorax</taxon>
    </lineage>
</organism>
<keyword evidence="2" id="KW-0503">Monooxygenase</keyword>
<dbReference type="OrthoDB" id="9798115at2"/>
<comment type="caution">
    <text evidence="2">The sequence shown here is derived from an EMBL/GenBank/DDBJ whole genome shotgun (WGS) entry which is preliminary data.</text>
</comment>
<dbReference type="EMBL" id="QYYA01000001">
    <property type="protein sequence ID" value="RJG19476.1"/>
    <property type="molecule type" value="Genomic_DNA"/>
</dbReference>
<dbReference type="GO" id="GO:0004497">
    <property type="term" value="F:monooxygenase activity"/>
    <property type="evidence" value="ECO:0007669"/>
    <property type="project" value="UniProtKB-KW"/>
</dbReference>
<evidence type="ECO:0000313" key="2">
    <source>
        <dbReference type="EMBL" id="RJG19476.1"/>
    </source>
</evidence>
<sequence length="100" mass="11577">MYIAMNRFKIKPGCEQDFIEIWKGRDTYLQEVPGFKEFHLLQGATNDEYTLFSSHAVWESQAAFEGWTKSEAFRKAHANAGARRDIYLGPPQLECFEVVL</sequence>
<dbReference type="PROSITE" id="PS51725">
    <property type="entry name" value="ABM"/>
    <property type="match status" value="1"/>
</dbReference>
<protein>
    <submittedName>
        <fullName evidence="2">Antibiotic biosynthesis monooxygenase</fullName>
    </submittedName>
</protein>
<feature type="domain" description="ABM" evidence="1">
    <location>
        <begin position="2"/>
        <end position="96"/>
    </location>
</feature>
<evidence type="ECO:0000259" key="1">
    <source>
        <dbReference type="PROSITE" id="PS51725"/>
    </source>
</evidence>
<keyword evidence="2" id="KW-0560">Oxidoreductase</keyword>
<dbReference type="InterPro" id="IPR011008">
    <property type="entry name" value="Dimeric_a/b-barrel"/>
</dbReference>
<dbReference type="SUPFAM" id="SSF54909">
    <property type="entry name" value="Dimeric alpha+beta barrel"/>
    <property type="match status" value="1"/>
</dbReference>
<dbReference type="Proteomes" id="UP000283734">
    <property type="component" value="Unassembled WGS sequence"/>
</dbReference>
<keyword evidence="3" id="KW-1185">Reference proteome</keyword>
<accession>A0A418Y1S3</accession>
<evidence type="ECO:0000313" key="3">
    <source>
        <dbReference type="Proteomes" id="UP000283734"/>
    </source>
</evidence>
<dbReference type="Gene3D" id="3.30.70.100">
    <property type="match status" value="1"/>
</dbReference>
<dbReference type="Pfam" id="PF03992">
    <property type="entry name" value="ABM"/>
    <property type="match status" value="1"/>
</dbReference>
<dbReference type="InterPro" id="IPR007138">
    <property type="entry name" value="ABM_dom"/>
</dbReference>
<reference evidence="2 3" key="1">
    <citation type="submission" date="2018-09" db="EMBL/GenBank/DDBJ databases">
        <title>Alcanivorax profundi sp. nov., isolated from 1000 m-depth seawater of the Mariana Trench.</title>
        <authorList>
            <person name="Liu J."/>
        </authorList>
    </citation>
    <scope>NUCLEOTIDE SEQUENCE [LARGE SCALE GENOMIC DNA]</scope>
    <source>
        <strain evidence="2 3">MTEO17</strain>
    </source>
</reference>
<proteinExistence type="predicted"/>
<dbReference type="AlphaFoldDB" id="A0A418Y1S3"/>
<gene>
    <name evidence="2" type="ORF">D4A39_01000</name>
</gene>
<dbReference type="InterPro" id="IPR050404">
    <property type="entry name" value="Heme-degrading_MO"/>
</dbReference>
<name>A0A418Y1S3_9GAMM</name>
<dbReference type="RefSeq" id="WP_022985611.1">
    <property type="nucleotide sequence ID" value="NZ_CAXGPP010000009.1"/>
</dbReference>
<dbReference type="PANTHER" id="PTHR34474">
    <property type="entry name" value="SIGNAL TRANSDUCTION PROTEIN TRAP"/>
    <property type="match status" value="1"/>
</dbReference>
<dbReference type="PANTHER" id="PTHR34474:SF2">
    <property type="entry name" value="SIGNAL TRANSDUCTION PROTEIN TRAP"/>
    <property type="match status" value="1"/>
</dbReference>